<evidence type="ECO:0000313" key="2">
    <source>
        <dbReference type="EMBL" id="MPN48598.1"/>
    </source>
</evidence>
<sequence>MHRFLGIADVEHLNPVVAQRDEERVAGNVDPRGQFQGVEVAADAGIRGVCDVDDPQSAGTGRQIDVMTVKCHLADFPHGETRRLAGQLRIFGIGGGVVKLEEAPPGKSEPSTVKPQRAGGFGIFHHGMFRKRGPGGQPADGQDDCQ</sequence>
<comment type="caution">
    <text evidence="2">The sequence shown here is derived from an EMBL/GenBank/DDBJ whole genome shotgun (WGS) entry which is preliminary data.</text>
</comment>
<protein>
    <submittedName>
        <fullName evidence="2">Uncharacterized protein</fullName>
    </submittedName>
</protein>
<dbReference type="EMBL" id="VSSQ01111074">
    <property type="protein sequence ID" value="MPN48598.1"/>
    <property type="molecule type" value="Genomic_DNA"/>
</dbReference>
<gene>
    <name evidence="2" type="ORF">SDC9_196208</name>
</gene>
<dbReference type="AlphaFoldDB" id="A0A645IBE0"/>
<proteinExistence type="predicted"/>
<organism evidence="2">
    <name type="scientific">bioreactor metagenome</name>
    <dbReference type="NCBI Taxonomy" id="1076179"/>
    <lineage>
        <taxon>unclassified sequences</taxon>
        <taxon>metagenomes</taxon>
        <taxon>ecological metagenomes</taxon>
    </lineage>
</organism>
<feature type="region of interest" description="Disordered" evidence="1">
    <location>
        <begin position="124"/>
        <end position="146"/>
    </location>
</feature>
<reference evidence="2" key="1">
    <citation type="submission" date="2019-08" db="EMBL/GenBank/DDBJ databases">
        <authorList>
            <person name="Kucharzyk K."/>
            <person name="Murdoch R.W."/>
            <person name="Higgins S."/>
            <person name="Loffler F."/>
        </authorList>
    </citation>
    <scope>NUCLEOTIDE SEQUENCE</scope>
</reference>
<evidence type="ECO:0000256" key="1">
    <source>
        <dbReference type="SAM" id="MobiDB-lite"/>
    </source>
</evidence>
<accession>A0A645IBE0</accession>
<name>A0A645IBE0_9ZZZZ</name>